<dbReference type="Proteomes" id="UP000321513">
    <property type="component" value="Unassembled WGS sequence"/>
</dbReference>
<sequence length="73" mass="8656">MQPFKATFKNKKDSSTFEGMVIHLSTELIPNEGIRPLVWYLNKDNKLDWIGFREYEITKIDDTTNKPIFNIYT</sequence>
<protein>
    <submittedName>
        <fullName evidence="1">Uncharacterized protein</fullName>
    </submittedName>
</protein>
<keyword evidence="2" id="KW-1185">Reference proteome</keyword>
<evidence type="ECO:0000313" key="1">
    <source>
        <dbReference type="EMBL" id="GEO08270.1"/>
    </source>
</evidence>
<evidence type="ECO:0000313" key="2">
    <source>
        <dbReference type="Proteomes" id="UP000321513"/>
    </source>
</evidence>
<name>A0A512B8I7_9BACT</name>
<reference evidence="1 2" key="1">
    <citation type="submission" date="2019-07" db="EMBL/GenBank/DDBJ databases">
        <title>Whole genome shotgun sequence of Segetibacter aerophilus NBRC 106135.</title>
        <authorList>
            <person name="Hosoyama A."/>
            <person name="Uohara A."/>
            <person name="Ohji S."/>
            <person name="Ichikawa N."/>
        </authorList>
    </citation>
    <scope>NUCLEOTIDE SEQUENCE [LARGE SCALE GENOMIC DNA]</scope>
    <source>
        <strain evidence="1 2">NBRC 106135</strain>
    </source>
</reference>
<accession>A0A512B8I7</accession>
<dbReference type="AlphaFoldDB" id="A0A512B8I7"/>
<comment type="caution">
    <text evidence="1">The sequence shown here is derived from an EMBL/GenBank/DDBJ whole genome shotgun (WGS) entry which is preliminary data.</text>
</comment>
<gene>
    <name evidence="1" type="ORF">SAE01_07660</name>
</gene>
<organism evidence="1 2">
    <name type="scientific">Segetibacter aerophilus</name>
    <dbReference type="NCBI Taxonomy" id="670293"/>
    <lineage>
        <taxon>Bacteria</taxon>
        <taxon>Pseudomonadati</taxon>
        <taxon>Bacteroidota</taxon>
        <taxon>Chitinophagia</taxon>
        <taxon>Chitinophagales</taxon>
        <taxon>Chitinophagaceae</taxon>
        <taxon>Segetibacter</taxon>
    </lineage>
</organism>
<dbReference type="EMBL" id="BJYT01000002">
    <property type="protein sequence ID" value="GEO08270.1"/>
    <property type="molecule type" value="Genomic_DNA"/>
</dbReference>
<proteinExistence type="predicted"/>